<gene>
    <name evidence="2" type="ORF">CIMIT_04160</name>
    <name evidence="3" type="ORF">SAMEA4535761_00896</name>
</gene>
<dbReference type="EMBL" id="CP009211">
    <property type="protein sequence ID" value="AIJ33202.1"/>
    <property type="molecule type" value="Genomic_DNA"/>
</dbReference>
<dbReference type="AlphaFoldDB" id="A0A076NQN0"/>
<feature type="region of interest" description="Disordered" evidence="1">
    <location>
        <begin position="1"/>
        <end position="28"/>
    </location>
</feature>
<protein>
    <submittedName>
        <fullName evidence="2">Uncharacterized protein</fullName>
    </submittedName>
</protein>
<feature type="compositionally biased region" description="Basic and acidic residues" evidence="1">
    <location>
        <begin position="50"/>
        <end position="65"/>
    </location>
</feature>
<dbReference type="RefSeq" id="WP_024058949.1">
    <property type="nucleotide sequence ID" value="NZ_CP009211.1"/>
</dbReference>
<keyword evidence="4" id="KW-1185">Reference proteome</keyword>
<dbReference type="EMBL" id="LT906467">
    <property type="protein sequence ID" value="SNV64813.1"/>
    <property type="molecule type" value="Genomic_DNA"/>
</dbReference>
<feature type="compositionally biased region" description="Acidic residues" evidence="1">
    <location>
        <begin position="69"/>
        <end position="83"/>
    </location>
</feature>
<organism evidence="2 4">
    <name type="scientific">Corynebacterium imitans</name>
    <dbReference type="NCBI Taxonomy" id="156978"/>
    <lineage>
        <taxon>Bacteria</taxon>
        <taxon>Bacillati</taxon>
        <taxon>Actinomycetota</taxon>
        <taxon>Actinomycetes</taxon>
        <taxon>Mycobacteriales</taxon>
        <taxon>Corynebacteriaceae</taxon>
        <taxon>Corynebacterium</taxon>
    </lineage>
</organism>
<dbReference type="Proteomes" id="UP000028780">
    <property type="component" value="Chromosome"/>
</dbReference>
<dbReference type="Proteomes" id="UP000215374">
    <property type="component" value="Chromosome 1"/>
</dbReference>
<name>A0A076NQN0_9CORY</name>
<evidence type="ECO:0000313" key="4">
    <source>
        <dbReference type="Proteomes" id="UP000028780"/>
    </source>
</evidence>
<dbReference type="eggNOG" id="ENOG5033X5G">
    <property type="taxonomic scope" value="Bacteria"/>
</dbReference>
<evidence type="ECO:0000313" key="5">
    <source>
        <dbReference type="Proteomes" id="UP000215374"/>
    </source>
</evidence>
<accession>A0A076NQN0</accession>
<reference evidence="2 4" key="1">
    <citation type="submission" date="2014-08" db="EMBL/GenBank/DDBJ databases">
        <title>Complete genome sequence of Corynebacterium imitans DSM 44264, isolated from a five-month-old boy with suspected pharyngeal diphtheria.</title>
        <authorList>
            <person name="Mollmann S."/>
            <person name="Albersmeier A."/>
            <person name="Ruckert C."/>
            <person name="Tauch A."/>
        </authorList>
    </citation>
    <scope>NUCLEOTIDE SEQUENCE [LARGE SCALE GENOMIC DNA]</scope>
    <source>
        <strain evidence="2 4">DSM 44264</strain>
    </source>
</reference>
<reference evidence="3 5" key="2">
    <citation type="submission" date="2017-06" db="EMBL/GenBank/DDBJ databases">
        <authorList>
            <consortium name="Pathogen Informatics"/>
        </authorList>
    </citation>
    <scope>NUCLEOTIDE SEQUENCE [LARGE SCALE GENOMIC DNA]</scope>
    <source>
        <strain evidence="3 5">NCTC13015</strain>
    </source>
</reference>
<evidence type="ECO:0000313" key="2">
    <source>
        <dbReference type="EMBL" id="AIJ33202.1"/>
    </source>
</evidence>
<evidence type="ECO:0000256" key="1">
    <source>
        <dbReference type="SAM" id="MobiDB-lite"/>
    </source>
</evidence>
<feature type="compositionally biased region" description="Basic and acidic residues" evidence="1">
    <location>
        <begin position="86"/>
        <end position="99"/>
    </location>
</feature>
<dbReference type="OrthoDB" id="4409808at2"/>
<sequence>MSFRDDYAAALRDEQQAKDTVNEARRAHKATKERLAQLRKYAEEFEVNLDGDKSASTEGDGDKSASTEGDSDTPENGDGDTPESTEGSKPKRHLEVVPD</sequence>
<feature type="region of interest" description="Disordered" evidence="1">
    <location>
        <begin position="46"/>
        <end position="99"/>
    </location>
</feature>
<dbReference type="HOGENOM" id="CLU_2317886_0_0_11"/>
<proteinExistence type="predicted"/>
<dbReference type="KEGG" id="cii:CIMIT_04160"/>
<evidence type="ECO:0000313" key="3">
    <source>
        <dbReference type="EMBL" id="SNV64813.1"/>
    </source>
</evidence>